<dbReference type="PROSITE" id="PS50949">
    <property type="entry name" value="HTH_GNTR"/>
    <property type="match status" value="1"/>
</dbReference>
<feature type="domain" description="HTH gntR-type" evidence="5">
    <location>
        <begin position="1"/>
        <end position="65"/>
    </location>
</feature>
<dbReference type="InterPro" id="IPR011711">
    <property type="entry name" value="GntR_C"/>
</dbReference>
<dbReference type="Pfam" id="PF00392">
    <property type="entry name" value="GntR"/>
    <property type="match status" value="1"/>
</dbReference>
<name>D5WRB4_KYRT2</name>
<feature type="region of interest" description="Disordered" evidence="4">
    <location>
        <begin position="215"/>
        <end position="236"/>
    </location>
</feature>
<keyword evidence="3" id="KW-0804">Transcription</keyword>
<dbReference type="KEGG" id="bts:Btus_2166"/>
<organism evidence="6 7">
    <name type="scientific">Kyrpidia tusciae (strain DSM 2912 / NBRC 15312 / T2)</name>
    <name type="common">Bacillus tusciae</name>
    <dbReference type="NCBI Taxonomy" id="562970"/>
    <lineage>
        <taxon>Bacteria</taxon>
        <taxon>Bacillati</taxon>
        <taxon>Bacillota</taxon>
        <taxon>Bacilli</taxon>
        <taxon>Bacillales</taxon>
        <taxon>Alicyclobacillaceae</taxon>
        <taxon>Kyrpidia</taxon>
    </lineage>
</organism>
<evidence type="ECO:0000256" key="3">
    <source>
        <dbReference type="ARBA" id="ARBA00023163"/>
    </source>
</evidence>
<dbReference type="GO" id="GO:0043565">
    <property type="term" value="F:sequence-specific DNA binding"/>
    <property type="evidence" value="ECO:0007669"/>
    <property type="project" value="InterPro"/>
</dbReference>
<keyword evidence="7" id="KW-1185">Reference proteome</keyword>
<dbReference type="InterPro" id="IPR000485">
    <property type="entry name" value="AsnC-type_HTH_dom"/>
</dbReference>
<dbReference type="PRINTS" id="PR00035">
    <property type="entry name" value="HTHGNTR"/>
</dbReference>
<dbReference type="OrthoDB" id="114741at2"/>
<dbReference type="Pfam" id="PF07729">
    <property type="entry name" value="FCD"/>
    <property type="match status" value="1"/>
</dbReference>
<dbReference type="InterPro" id="IPR036390">
    <property type="entry name" value="WH_DNA-bd_sf"/>
</dbReference>
<evidence type="ECO:0000256" key="1">
    <source>
        <dbReference type="ARBA" id="ARBA00023015"/>
    </source>
</evidence>
<dbReference type="PANTHER" id="PTHR43537:SF24">
    <property type="entry name" value="GLUCONATE OPERON TRANSCRIPTIONAL REPRESSOR"/>
    <property type="match status" value="1"/>
</dbReference>
<dbReference type="SMART" id="SM00895">
    <property type="entry name" value="FCD"/>
    <property type="match status" value="1"/>
</dbReference>
<keyword evidence="2" id="KW-0238">DNA-binding</keyword>
<evidence type="ECO:0000313" key="7">
    <source>
        <dbReference type="Proteomes" id="UP000002368"/>
    </source>
</evidence>
<protein>
    <submittedName>
        <fullName evidence="6">Transcriptional regulator, GntR family</fullName>
    </submittedName>
</protein>
<evidence type="ECO:0000259" key="5">
    <source>
        <dbReference type="PROSITE" id="PS50949"/>
    </source>
</evidence>
<evidence type="ECO:0000256" key="2">
    <source>
        <dbReference type="ARBA" id="ARBA00023125"/>
    </source>
</evidence>
<dbReference type="PRINTS" id="PR00033">
    <property type="entry name" value="HTHASNC"/>
</dbReference>
<dbReference type="SMART" id="SM00345">
    <property type="entry name" value="HTH_GNTR"/>
    <property type="match status" value="1"/>
</dbReference>
<dbReference type="SUPFAM" id="SSF46785">
    <property type="entry name" value="Winged helix' DNA-binding domain"/>
    <property type="match status" value="1"/>
</dbReference>
<dbReference type="HOGENOM" id="CLU_017584_5_4_9"/>
<accession>D5WRB4</accession>
<dbReference type="PANTHER" id="PTHR43537">
    <property type="entry name" value="TRANSCRIPTIONAL REGULATOR, GNTR FAMILY"/>
    <property type="match status" value="1"/>
</dbReference>
<evidence type="ECO:0000313" key="6">
    <source>
        <dbReference type="EMBL" id="ADG06844.1"/>
    </source>
</evidence>
<dbReference type="InterPro" id="IPR000524">
    <property type="entry name" value="Tscrpt_reg_HTH_GntR"/>
</dbReference>
<dbReference type="EMBL" id="CP002017">
    <property type="protein sequence ID" value="ADG06844.1"/>
    <property type="molecule type" value="Genomic_DNA"/>
</dbReference>
<dbReference type="RefSeq" id="WP_013076127.1">
    <property type="nucleotide sequence ID" value="NC_014098.1"/>
</dbReference>
<keyword evidence="1" id="KW-0805">Transcription regulation</keyword>
<dbReference type="Gene3D" id="1.20.120.530">
    <property type="entry name" value="GntR ligand-binding domain-like"/>
    <property type="match status" value="1"/>
</dbReference>
<reference evidence="6 7" key="1">
    <citation type="journal article" date="2011" name="Stand. Genomic Sci.">
        <title>Complete genome sequence of the thermophilic, hydrogen-oxidizing Bacillus tusciae type strain (T2) and reclassification in the new genus, Kyrpidia gen. nov. as Kyrpidia tusciae comb. nov. and emendation of the family Alicyclobacillaceae da Costa and Rainey, 2010.</title>
        <authorList>
            <person name="Klenk H.P."/>
            <person name="Lapidus A."/>
            <person name="Chertkov O."/>
            <person name="Copeland A."/>
            <person name="Del Rio T.G."/>
            <person name="Nolan M."/>
            <person name="Lucas S."/>
            <person name="Chen F."/>
            <person name="Tice H."/>
            <person name="Cheng J.F."/>
            <person name="Han C."/>
            <person name="Bruce D."/>
            <person name="Goodwin L."/>
            <person name="Pitluck S."/>
            <person name="Pati A."/>
            <person name="Ivanova N."/>
            <person name="Mavromatis K."/>
            <person name="Daum C."/>
            <person name="Chen A."/>
            <person name="Palaniappan K."/>
            <person name="Chang Y.J."/>
            <person name="Land M."/>
            <person name="Hauser L."/>
            <person name="Jeffries C.D."/>
            <person name="Detter J.C."/>
            <person name="Rohde M."/>
            <person name="Abt B."/>
            <person name="Pukall R."/>
            <person name="Goker M."/>
            <person name="Bristow J."/>
            <person name="Markowitz V."/>
            <person name="Hugenholtz P."/>
            <person name="Eisen J.A."/>
        </authorList>
    </citation>
    <scope>NUCLEOTIDE SEQUENCE [LARGE SCALE GENOMIC DNA]</scope>
    <source>
        <strain evidence="6 7">DSM 2912</strain>
    </source>
</reference>
<dbReference type="CDD" id="cd07377">
    <property type="entry name" value="WHTH_GntR"/>
    <property type="match status" value="1"/>
</dbReference>
<dbReference type="Gene3D" id="1.10.10.10">
    <property type="entry name" value="Winged helix-like DNA-binding domain superfamily/Winged helix DNA-binding domain"/>
    <property type="match status" value="1"/>
</dbReference>
<dbReference type="InterPro" id="IPR036388">
    <property type="entry name" value="WH-like_DNA-bd_sf"/>
</dbReference>
<dbReference type="STRING" id="562970.Btus_2166"/>
<gene>
    <name evidence="6" type="ordered locus">Btus_2166</name>
</gene>
<dbReference type="eggNOG" id="COG1802">
    <property type="taxonomic scope" value="Bacteria"/>
</dbReference>
<dbReference type="AlphaFoldDB" id="D5WRB4"/>
<dbReference type="InterPro" id="IPR008920">
    <property type="entry name" value="TF_FadR/GntR_C"/>
</dbReference>
<dbReference type="SUPFAM" id="SSF48008">
    <property type="entry name" value="GntR ligand-binding domain-like"/>
    <property type="match status" value="1"/>
</dbReference>
<proteinExistence type="predicted"/>
<dbReference type="GO" id="GO:0003700">
    <property type="term" value="F:DNA-binding transcription factor activity"/>
    <property type="evidence" value="ECO:0007669"/>
    <property type="project" value="InterPro"/>
</dbReference>
<evidence type="ECO:0000256" key="4">
    <source>
        <dbReference type="SAM" id="MobiDB-lite"/>
    </source>
</evidence>
<sequence length="236" mass="26632">MADAYETIRGWILEGTLAPGERLREEQLAERLGVSRTPVREALRRLETEGLVRLIPNRGAAVTAYSTADIRHYFDLRVLLEGYAAAQAALYRTSDDVETLRALTHRFEELYRVISVQGKSREHIRTFTDINQHFHGTVWRASGNPHLPNLLNRIIVVPLVYRSFDQYSVEQILASVDSHRVITKAVAERDPLRAETAMREHILKGRDHALERIANINGKEPPTGGPAPEEKKPGSA</sequence>
<dbReference type="Proteomes" id="UP000002368">
    <property type="component" value="Chromosome"/>
</dbReference>